<dbReference type="Proteomes" id="UP001596298">
    <property type="component" value="Unassembled WGS sequence"/>
</dbReference>
<keyword evidence="3" id="KW-1185">Reference proteome</keyword>
<comment type="caution">
    <text evidence="2">The sequence shown here is derived from an EMBL/GenBank/DDBJ whole genome shotgun (WGS) entry which is preliminary data.</text>
</comment>
<name>A0ABW2AF99_9MICO</name>
<protein>
    <submittedName>
        <fullName evidence="2">Uncharacterized protein</fullName>
    </submittedName>
</protein>
<evidence type="ECO:0000313" key="3">
    <source>
        <dbReference type="Proteomes" id="UP001596298"/>
    </source>
</evidence>
<evidence type="ECO:0000313" key="2">
    <source>
        <dbReference type="EMBL" id="MFC6705319.1"/>
    </source>
</evidence>
<gene>
    <name evidence="2" type="ORF">ACFQDH_08570</name>
</gene>
<feature type="region of interest" description="Disordered" evidence="1">
    <location>
        <begin position="1"/>
        <end position="56"/>
    </location>
</feature>
<sequence>MLDQSQSITRSLLGVGGDQPDYDDDQDRAEDGEARPAVAPEGTAEVGWFTYGPPTD</sequence>
<proteinExistence type="predicted"/>
<dbReference type="RefSeq" id="WP_382400348.1">
    <property type="nucleotide sequence ID" value="NZ_JBHSWH010000001.1"/>
</dbReference>
<feature type="compositionally biased region" description="Polar residues" evidence="1">
    <location>
        <begin position="1"/>
        <end position="10"/>
    </location>
</feature>
<reference evidence="3" key="1">
    <citation type="journal article" date="2019" name="Int. J. Syst. Evol. Microbiol.">
        <title>The Global Catalogue of Microorganisms (GCM) 10K type strain sequencing project: providing services to taxonomists for standard genome sequencing and annotation.</title>
        <authorList>
            <consortium name="The Broad Institute Genomics Platform"/>
            <consortium name="The Broad Institute Genome Sequencing Center for Infectious Disease"/>
            <person name="Wu L."/>
            <person name="Ma J."/>
        </authorList>
    </citation>
    <scope>NUCLEOTIDE SEQUENCE [LARGE SCALE GENOMIC DNA]</scope>
    <source>
        <strain evidence="3">CCUG 58127</strain>
    </source>
</reference>
<organism evidence="2 3">
    <name type="scientific">Flexivirga alba</name>
    <dbReference type="NCBI Taxonomy" id="702742"/>
    <lineage>
        <taxon>Bacteria</taxon>
        <taxon>Bacillati</taxon>
        <taxon>Actinomycetota</taxon>
        <taxon>Actinomycetes</taxon>
        <taxon>Micrococcales</taxon>
        <taxon>Dermacoccaceae</taxon>
        <taxon>Flexivirga</taxon>
    </lineage>
</organism>
<dbReference type="EMBL" id="JBHSWH010000001">
    <property type="protein sequence ID" value="MFC6705319.1"/>
    <property type="molecule type" value="Genomic_DNA"/>
</dbReference>
<accession>A0ABW2AF99</accession>
<evidence type="ECO:0000256" key="1">
    <source>
        <dbReference type="SAM" id="MobiDB-lite"/>
    </source>
</evidence>